<evidence type="ECO:0000256" key="2">
    <source>
        <dbReference type="ARBA" id="ARBA00022692"/>
    </source>
</evidence>
<dbReference type="GO" id="GO:0043190">
    <property type="term" value="C:ATP-binding cassette (ABC) transporter complex"/>
    <property type="evidence" value="ECO:0007669"/>
    <property type="project" value="InterPro"/>
</dbReference>
<feature type="transmembrane region" description="Helical" evidence="6">
    <location>
        <begin position="80"/>
        <end position="105"/>
    </location>
</feature>
<feature type="transmembrane region" description="Helical" evidence="6">
    <location>
        <begin position="256"/>
        <end position="276"/>
    </location>
</feature>
<evidence type="ECO:0000256" key="5">
    <source>
        <dbReference type="ARBA" id="ARBA00023251"/>
    </source>
</evidence>
<comment type="caution">
    <text evidence="8">The sequence shown here is derived from an EMBL/GenBank/DDBJ whole genome shotgun (WGS) entry which is preliminary data.</text>
</comment>
<name>A0A316A4N7_9ACTN</name>
<keyword evidence="3 6" id="KW-1133">Transmembrane helix</keyword>
<dbReference type="PROSITE" id="PS51012">
    <property type="entry name" value="ABC_TM2"/>
    <property type="match status" value="1"/>
</dbReference>
<keyword evidence="6" id="KW-0813">Transport</keyword>
<evidence type="ECO:0000256" key="6">
    <source>
        <dbReference type="RuleBase" id="RU361157"/>
    </source>
</evidence>
<gene>
    <name evidence="8" type="ORF">BXY45_1167</name>
</gene>
<keyword evidence="4 6" id="KW-0472">Membrane</keyword>
<dbReference type="PANTHER" id="PTHR43229">
    <property type="entry name" value="NODULATION PROTEIN J"/>
    <property type="match status" value="1"/>
</dbReference>
<dbReference type="InterPro" id="IPR047817">
    <property type="entry name" value="ABC2_TM_bact-type"/>
</dbReference>
<feature type="transmembrane region" description="Helical" evidence="6">
    <location>
        <begin position="50"/>
        <end position="68"/>
    </location>
</feature>
<keyword evidence="6" id="KW-1003">Cell membrane</keyword>
<comment type="subcellular location">
    <subcellularLocation>
        <location evidence="6">Cell membrane</location>
        <topology evidence="6">Multi-pass membrane protein</topology>
    </subcellularLocation>
    <subcellularLocation>
        <location evidence="1">Membrane</location>
        <topology evidence="1">Multi-pass membrane protein</topology>
    </subcellularLocation>
</comment>
<feature type="transmembrane region" description="Helical" evidence="6">
    <location>
        <begin position="196"/>
        <end position="215"/>
    </location>
</feature>
<reference evidence="8 9" key="1">
    <citation type="submission" date="2018-03" db="EMBL/GenBank/DDBJ databases">
        <title>Genomic Encyclopedia of Archaeal and Bacterial Type Strains, Phase II (KMG-II): from individual species to whole genera.</title>
        <authorList>
            <person name="Goeker M."/>
        </authorList>
    </citation>
    <scope>NUCLEOTIDE SEQUENCE [LARGE SCALE GENOMIC DNA]</scope>
    <source>
        <strain evidence="8 9">DSM 44889</strain>
    </source>
</reference>
<dbReference type="PIRSF" id="PIRSF006648">
    <property type="entry name" value="DrrB"/>
    <property type="match status" value="1"/>
</dbReference>
<evidence type="ECO:0000313" key="8">
    <source>
        <dbReference type="EMBL" id="PWJ52871.1"/>
    </source>
</evidence>
<comment type="similarity">
    <text evidence="6">Belongs to the ABC-2 integral membrane protein family.</text>
</comment>
<dbReference type="InterPro" id="IPR013525">
    <property type="entry name" value="ABC2_TM"/>
</dbReference>
<keyword evidence="5" id="KW-0046">Antibiotic resistance</keyword>
<dbReference type="AlphaFoldDB" id="A0A316A4N7"/>
<dbReference type="Pfam" id="PF01061">
    <property type="entry name" value="ABC2_membrane"/>
    <property type="match status" value="1"/>
</dbReference>
<evidence type="ECO:0000256" key="3">
    <source>
        <dbReference type="ARBA" id="ARBA00022989"/>
    </source>
</evidence>
<dbReference type="InterPro" id="IPR051784">
    <property type="entry name" value="Nod_factor_ABC_transporter"/>
</dbReference>
<dbReference type="GO" id="GO:0046677">
    <property type="term" value="P:response to antibiotic"/>
    <property type="evidence" value="ECO:0007669"/>
    <property type="project" value="UniProtKB-KW"/>
</dbReference>
<feature type="domain" description="ABC transmembrane type-2" evidence="7">
    <location>
        <begin position="48"/>
        <end position="283"/>
    </location>
</feature>
<dbReference type="GO" id="GO:0140359">
    <property type="term" value="F:ABC-type transporter activity"/>
    <property type="evidence" value="ECO:0007669"/>
    <property type="project" value="InterPro"/>
</dbReference>
<feature type="transmembrane region" description="Helical" evidence="6">
    <location>
        <begin position="126"/>
        <end position="151"/>
    </location>
</feature>
<dbReference type="PANTHER" id="PTHR43229:SF3">
    <property type="entry name" value="ABC-TYPE MULTIDRUG TRANSPORT SYSTEM, PERMEASE COMPONENT"/>
    <property type="match status" value="1"/>
</dbReference>
<dbReference type="InterPro" id="IPR000412">
    <property type="entry name" value="ABC_2_transport"/>
</dbReference>
<protein>
    <recommendedName>
        <fullName evidence="6">Transport permease protein</fullName>
    </recommendedName>
</protein>
<evidence type="ECO:0000313" key="9">
    <source>
        <dbReference type="Proteomes" id="UP000245469"/>
    </source>
</evidence>
<dbReference type="RefSeq" id="WP_109774937.1">
    <property type="nucleotide sequence ID" value="NZ_QGDQ01000016.1"/>
</dbReference>
<feature type="transmembrane region" description="Helical" evidence="6">
    <location>
        <begin position="163"/>
        <end position="184"/>
    </location>
</feature>
<sequence>MTTTPTTPAGPRTRAAADASAFRSPAFLLRTSWARTVVELTELSRSWDALVFNVFFPIIFLFIFGSVFDGDVAPGVSFTQYFTAGMAASGVLLVSFQSLAISIAVERDDGLLKRLEGTPMPPAAYFLGKVGLVVVTGVVQMAVLLTAAHLLFDVDLPAGPQQWWTLAWVTVLGAAAGTLLGIAYSSVPRTGRSANAVTAPVVLVLQFISGVFFVYSQLPGWMQDVAAVFPLKWMAEGFRAALLPESMAAAEPAGEWQLGLIALVLAGWTVLGLVLCRTTFRWRRRGDS</sequence>
<dbReference type="EMBL" id="QGDQ01000016">
    <property type="protein sequence ID" value="PWJ52871.1"/>
    <property type="molecule type" value="Genomic_DNA"/>
</dbReference>
<dbReference type="OrthoDB" id="9786643at2"/>
<accession>A0A316A4N7</accession>
<evidence type="ECO:0000259" key="7">
    <source>
        <dbReference type="PROSITE" id="PS51012"/>
    </source>
</evidence>
<dbReference type="Proteomes" id="UP000245469">
    <property type="component" value="Unassembled WGS sequence"/>
</dbReference>
<keyword evidence="2 6" id="KW-0812">Transmembrane</keyword>
<organism evidence="8 9">
    <name type="scientific">Quadrisphaera granulorum</name>
    <dbReference type="NCBI Taxonomy" id="317664"/>
    <lineage>
        <taxon>Bacteria</taxon>
        <taxon>Bacillati</taxon>
        <taxon>Actinomycetota</taxon>
        <taxon>Actinomycetes</taxon>
        <taxon>Kineosporiales</taxon>
        <taxon>Kineosporiaceae</taxon>
        <taxon>Quadrisphaera</taxon>
    </lineage>
</organism>
<keyword evidence="9" id="KW-1185">Reference proteome</keyword>
<evidence type="ECO:0000256" key="1">
    <source>
        <dbReference type="ARBA" id="ARBA00004141"/>
    </source>
</evidence>
<proteinExistence type="inferred from homology"/>
<evidence type="ECO:0000256" key="4">
    <source>
        <dbReference type="ARBA" id="ARBA00023136"/>
    </source>
</evidence>